<gene>
    <name evidence="2" type="ORF">Csa_5G630890</name>
</gene>
<evidence type="ECO:0000259" key="1">
    <source>
        <dbReference type="PROSITE" id="PS50011"/>
    </source>
</evidence>
<reference evidence="2 3" key="3">
    <citation type="journal article" date="2010" name="BMC Genomics">
        <title>Transcriptome sequencing and comparative analysis of cucumber flowers with different sex types.</title>
        <authorList>
            <person name="Guo S."/>
            <person name="Zheng Y."/>
            <person name="Joung J.G."/>
            <person name="Liu S."/>
            <person name="Zhang Z."/>
            <person name="Crasta O.R."/>
            <person name="Sobral B.W."/>
            <person name="Xu Y."/>
            <person name="Huang S."/>
            <person name="Fei Z."/>
        </authorList>
    </citation>
    <scope>NUCLEOTIDE SEQUENCE [LARGE SCALE GENOMIC DNA]</scope>
    <source>
        <strain evidence="3">cv. 9930</strain>
    </source>
</reference>
<reference evidence="2 3" key="4">
    <citation type="journal article" date="2011" name="BMC Genomics">
        <title>RNA-Seq improves annotation of protein-coding genes in the cucumber genome.</title>
        <authorList>
            <person name="Li Z."/>
            <person name="Zhang Z."/>
            <person name="Yan P."/>
            <person name="Huang S."/>
            <person name="Fei Z."/>
            <person name="Lin K."/>
        </authorList>
    </citation>
    <scope>NUCLEOTIDE SEQUENCE [LARGE SCALE GENOMIC DNA]</scope>
    <source>
        <strain evidence="3">cv. 9930</strain>
    </source>
</reference>
<dbReference type="SUPFAM" id="SSF56112">
    <property type="entry name" value="Protein kinase-like (PK-like)"/>
    <property type="match status" value="1"/>
</dbReference>
<name>A0A0A0KVA8_CUCSA</name>
<evidence type="ECO:0000313" key="2">
    <source>
        <dbReference type="EMBL" id="KGN52387.1"/>
    </source>
</evidence>
<organism evidence="2 3">
    <name type="scientific">Cucumis sativus</name>
    <name type="common">Cucumber</name>
    <dbReference type="NCBI Taxonomy" id="3659"/>
    <lineage>
        <taxon>Eukaryota</taxon>
        <taxon>Viridiplantae</taxon>
        <taxon>Streptophyta</taxon>
        <taxon>Embryophyta</taxon>
        <taxon>Tracheophyta</taxon>
        <taxon>Spermatophyta</taxon>
        <taxon>Magnoliopsida</taxon>
        <taxon>eudicotyledons</taxon>
        <taxon>Gunneridae</taxon>
        <taxon>Pentapetalae</taxon>
        <taxon>rosids</taxon>
        <taxon>fabids</taxon>
        <taxon>Cucurbitales</taxon>
        <taxon>Cucurbitaceae</taxon>
        <taxon>Benincaseae</taxon>
        <taxon>Cucumis</taxon>
    </lineage>
</organism>
<dbReference type="GO" id="GO:0005524">
    <property type="term" value="F:ATP binding"/>
    <property type="evidence" value="ECO:0007669"/>
    <property type="project" value="InterPro"/>
</dbReference>
<dbReference type="eggNOG" id="ENOG502QWBN">
    <property type="taxonomic scope" value="Eukaryota"/>
</dbReference>
<dbReference type="GO" id="GO:0004672">
    <property type="term" value="F:protein kinase activity"/>
    <property type="evidence" value="ECO:0007669"/>
    <property type="project" value="InterPro"/>
</dbReference>
<dbReference type="OMA" id="YERIAHG"/>
<dbReference type="InterPro" id="IPR011009">
    <property type="entry name" value="Kinase-like_dom_sf"/>
</dbReference>
<dbReference type="PROSITE" id="PS50011">
    <property type="entry name" value="PROTEIN_KINASE_DOM"/>
    <property type="match status" value="1"/>
</dbReference>
<dbReference type="AlphaFoldDB" id="A0A0A0KVA8"/>
<dbReference type="Gene3D" id="1.10.510.10">
    <property type="entry name" value="Transferase(Phosphotransferase) domain 1"/>
    <property type="match status" value="2"/>
</dbReference>
<protein>
    <recommendedName>
        <fullName evidence="1">Protein kinase domain-containing protein</fullName>
    </recommendedName>
</protein>
<reference evidence="2 3" key="2">
    <citation type="journal article" date="2009" name="PLoS ONE">
        <title>An integrated genetic and cytogenetic map of the cucumber genome.</title>
        <authorList>
            <person name="Ren Y."/>
            <person name="Zhang Z."/>
            <person name="Liu J."/>
            <person name="Staub J.E."/>
            <person name="Han Y."/>
            <person name="Cheng Z."/>
            <person name="Li X."/>
            <person name="Lu J."/>
            <person name="Miao H."/>
            <person name="Kang H."/>
            <person name="Xie B."/>
            <person name="Gu X."/>
            <person name="Wang X."/>
            <person name="Du Y."/>
            <person name="Jin W."/>
            <person name="Huang S."/>
        </authorList>
    </citation>
    <scope>NUCLEOTIDE SEQUENCE [LARGE SCALE GENOMIC DNA]</scope>
    <source>
        <strain evidence="3">cv. 9930</strain>
    </source>
</reference>
<reference evidence="2 3" key="1">
    <citation type="journal article" date="2009" name="Nat. Genet.">
        <title>The genome of the cucumber, Cucumis sativus L.</title>
        <authorList>
            <person name="Huang S."/>
            <person name="Li R."/>
            <person name="Zhang Z."/>
            <person name="Li L."/>
            <person name="Gu X."/>
            <person name="Fan W."/>
            <person name="Lucas W.J."/>
            <person name="Wang X."/>
            <person name="Xie B."/>
            <person name="Ni P."/>
            <person name="Ren Y."/>
            <person name="Zhu H."/>
            <person name="Li J."/>
            <person name="Lin K."/>
            <person name="Jin W."/>
            <person name="Fei Z."/>
            <person name="Li G."/>
            <person name="Staub J."/>
            <person name="Kilian A."/>
            <person name="van der Vossen E.A."/>
            <person name="Wu Y."/>
            <person name="Guo J."/>
            <person name="He J."/>
            <person name="Jia Z."/>
            <person name="Ren Y."/>
            <person name="Tian G."/>
            <person name="Lu Y."/>
            <person name="Ruan J."/>
            <person name="Qian W."/>
            <person name="Wang M."/>
            <person name="Huang Q."/>
            <person name="Li B."/>
            <person name="Xuan Z."/>
            <person name="Cao J."/>
            <person name="Asan"/>
            <person name="Wu Z."/>
            <person name="Zhang J."/>
            <person name="Cai Q."/>
            <person name="Bai Y."/>
            <person name="Zhao B."/>
            <person name="Han Y."/>
            <person name="Li Y."/>
            <person name="Li X."/>
            <person name="Wang S."/>
            <person name="Shi Q."/>
            <person name="Liu S."/>
            <person name="Cho W.K."/>
            <person name="Kim J.Y."/>
            <person name="Xu Y."/>
            <person name="Heller-Uszynska K."/>
            <person name="Miao H."/>
            <person name="Cheng Z."/>
            <person name="Zhang S."/>
            <person name="Wu J."/>
            <person name="Yang Y."/>
            <person name="Kang H."/>
            <person name="Li M."/>
            <person name="Liang H."/>
            <person name="Ren X."/>
            <person name="Shi Z."/>
            <person name="Wen M."/>
            <person name="Jian M."/>
            <person name="Yang H."/>
            <person name="Zhang G."/>
            <person name="Yang Z."/>
            <person name="Chen R."/>
            <person name="Liu S."/>
            <person name="Li J."/>
            <person name="Ma L."/>
            <person name="Liu H."/>
            <person name="Zhou Y."/>
            <person name="Zhao J."/>
            <person name="Fang X."/>
            <person name="Li G."/>
            <person name="Fang L."/>
            <person name="Li Y."/>
            <person name="Liu D."/>
            <person name="Zheng H."/>
            <person name="Zhang Y."/>
            <person name="Qin N."/>
            <person name="Li Z."/>
            <person name="Yang G."/>
            <person name="Yang S."/>
            <person name="Bolund L."/>
            <person name="Kristiansen K."/>
            <person name="Zheng H."/>
            <person name="Li S."/>
            <person name="Zhang X."/>
            <person name="Yang H."/>
            <person name="Wang J."/>
            <person name="Sun R."/>
            <person name="Zhang B."/>
            <person name="Jiang S."/>
            <person name="Wang J."/>
            <person name="Du Y."/>
            <person name="Li S."/>
        </authorList>
    </citation>
    <scope>NUCLEOTIDE SEQUENCE [LARGE SCALE GENOMIC DNA]</scope>
    <source>
        <strain evidence="3">cv. 9930</strain>
    </source>
</reference>
<dbReference type="InterPro" id="IPR050994">
    <property type="entry name" value="At_inactive_RLKs"/>
</dbReference>
<proteinExistence type="predicted"/>
<accession>A0A0A0KVA8</accession>
<evidence type="ECO:0000313" key="3">
    <source>
        <dbReference type="Proteomes" id="UP000029981"/>
    </source>
</evidence>
<dbReference type="Proteomes" id="UP000029981">
    <property type="component" value="Chromosome 5"/>
</dbReference>
<feature type="domain" description="Protein kinase" evidence="1">
    <location>
        <begin position="1"/>
        <end position="189"/>
    </location>
</feature>
<dbReference type="Gramene" id="KGN52387">
    <property type="protein sequence ID" value="KGN52387"/>
    <property type="gene ID" value="Csa_5G630890"/>
</dbReference>
<dbReference type="InterPro" id="IPR000719">
    <property type="entry name" value="Prot_kinase_dom"/>
</dbReference>
<dbReference type="EMBL" id="CM002926">
    <property type="protein sequence ID" value="KGN52387.1"/>
    <property type="molecule type" value="Genomic_DNA"/>
</dbReference>
<dbReference type="PANTHER" id="PTHR48010">
    <property type="entry name" value="OS05G0588300 PROTEIN"/>
    <property type="match status" value="1"/>
</dbReference>
<dbReference type="PANTHER" id="PTHR48010:SF22">
    <property type="entry name" value="OS09G0376600 PROTEIN"/>
    <property type="match status" value="1"/>
</dbReference>
<keyword evidence="3" id="KW-1185">Reference proteome</keyword>
<sequence length="189" mass="21163">MILSWSRSISFQSSHNNKPFPWINRLEVASRTAKALAHMHEALEQDEIPHGNLKSSNILINGNMEPCISEYGLMQIQSHNKTANSFKSDVYGFGLILLELLTGKVVIDEKGICLADWVKTVLREEWTAEVLDRSLMAEAASEERMVNLLVVGVKCVENSPNARPNMIQVVAMIDSIKEDEEESSINSVH</sequence>